<evidence type="ECO:0000313" key="3">
    <source>
        <dbReference type="Proteomes" id="UP000286134"/>
    </source>
</evidence>
<comment type="caution">
    <text evidence="2">The sequence shown here is derived from an EMBL/GenBank/DDBJ whole genome shotgun (WGS) entry which is preliminary data.</text>
</comment>
<name>A0A420I508_9PEZI</name>
<dbReference type="EMBL" id="MCFK01001680">
    <property type="protein sequence ID" value="RKF64734.1"/>
    <property type="molecule type" value="Genomic_DNA"/>
</dbReference>
<proteinExistence type="predicted"/>
<feature type="region of interest" description="Disordered" evidence="1">
    <location>
        <begin position="48"/>
        <end position="72"/>
    </location>
</feature>
<feature type="compositionally biased region" description="Polar residues" evidence="1">
    <location>
        <begin position="61"/>
        <end position="72"/>
    </location>
</feature>
<gene>
    <name evidence="2" type="ORF">OnM2_016051</name>
</gene>
<dbReference type="AlphaFoldDB" id="A0A420I508"/>
<dbReference type="Proteomes" id="UP000286134">
    <property type="component" value="Unassembled WGS sequence"/>
</dbReference>
<evidence type="ECO:0000256" key="1">
    <source>
        <dbReference type="SAM" id="MobiDB-lite"/>
    </source>
</evidence>
<protein>
    <submittedName>
        <fullName evidence="2">Uncharacterized protein</fullName>
    </submittedName>
</protein>
<evidence type="ECO:0000313" key="2">
    <source>
        <dbReference type="EMBL" id="RKF64734.1"/>
    </source>
</evidence>
<sequence length="72" mass="7959">MFLLFVSVDLKLKVYRGKVETRLTSLDSPEVSSGSELFNMGRGGYDVTDIYGTMPPPPRPLTSTNNGSQRFS</sequence>
<organism evidence="2 3">
    <name type="scientific">Erysiphe neolycopersici</name>
    <dbReference type="NCBI Taxonomy" id="212602"/>
    <lineage>
        <taxon>Eukaryota</taxon>
        <taxon>Fungi</taxon>
        <taxon>Dikarya</taxon>
        <taxon>Ascomycota</taxon>
        <taxon>Pezizomycotina</taxon>
        <taxon>Leotiomycetes</taxon>
        <taxon>Erysiphales</taxon>
        <taxon>Erysiphaceae</taxon>
        <taxon>Erysiphe</taxon>
    </lineage>
</organism>
<accession>A0A420I508</accession>
<keyword evidence="3" id="KW-1185">Reference proteome</keyword>
<reference evidence="2 3" key="1">
    <citation type="journal article" date="2018" name="BMC Genomics">
        <title>Comparative genome analyses reveal sequence features reflecting distinct modes of host-adaptation between dicot and monocot powdery mildew.</title>
        <authorList>
            <person name="Wu Y."/>
            <person name="Ma X."/>
            <person name="Pan Z."/>
            <person name="Kale S.D."/>
            <person name="Song Y."/>
            <person name="King H."/>
            <person name="Zhang Q."/>
            <person name="Presley C."/>
            <person name="Deng X."/>
            <person name="Wei C.I."/>
            <person name="Xiao S."/>
        </authorList>
    </citation>
    <scope>NUCLEOTIDE SEQUENCE [LARGE SCALE GENOMIC DNA]</scope>
    <source>
        <strain evidence="2">UMSG2</strain>
    </source>
</reference>